<evidence type="ECO:0000313" key="2">
    <source>
        <dbReference type="EMBL" id="ARU59874.1"/>
    </source>
</evidence>
<feature type="domain" description="DUF4145" evidence="1">
    <location>
        <begin position="113"/>
        <end position="219"/>
    </location>
</feature>
<dbReference type="EMBL" id="CP021434">
    <property type="protein sequence ID" value="ARU59874.1"/>
    <property type="molecule type" value="Genomic_DNA"/>
</dbReference>
<reference evidence="3" key="1">
    <citation type="submission" date="2017-05" db="EMBL/GenBank/DDBJ databases">
        <authorList>
            <person name="Sung H."/>
        </authorList>
    </citation>
    <scope>NUCLEOTIDE SEQUENCE [LARGE SCALE GENOMIC DNA]</scope>
    <source>
        <strain evidence="3">AR23208</strain>
    </source>
</reference>
<organism evidence="2 3">
    <name type="scientific">Tumebacillus avium</name>
    <dbReference type="NCBI Taxonomy" id="1903704"/>
    <lineage>
        <taxon>Bacteria</taxon>
        <taxon>Bacillati</taxon>
        <taxon>Bacillota</taxon>
        <taxon>Bacilli</taxon>
        <taxon>Bacillales</taxon>
        <taxon>Alicyclobacillaceae</taxon>
        <taxon>Tumebacillus</taxon>
    </lineage>
</organism>
<protein>
    <recommendedName>
        <fullName evidence="1">DUF4145 domain-containing protein</fullName>
    </recommendedName>
</protein>
<dbReference type="AlphaFoldDB" id="A0A1Y0IKI2"/>
<proteinExistence type="predicted"/>
<dbReference type="Pfam" id="PF13643">
    <property type="entry name" value="DUF4145"/>
    <property type="match status" value="1"/>
</dbReference>
<evidence type="ECO:0000259" key="1">
    <source>
        <dbReference type="Pfam" id="PF13643"/>
    </source>
</evidence>
<dbReference type="OrthoDB" id="6402073at2"/>
<accession>A0A1Y0IKI2</accession>
<keyword evidence="3" id="KW-1185">Reference proteome</keyword>
<dbReference type="RefSeq" id="WP_087455261.1">
    <property type="nucleotide sequence ID" value="NZ_CP021434.1"/>
</dbReference>
<dbReference type="KEGG" id="tum:CBW65_01480"/>
<name>A0A1Y0IKI2_9BACL</name>
<gene>
    <name evidence="2" type="ORF">CBW65_01480</name>
</gene>
<dbReference type="InterPro" id="IPR025285">
    <property type="entry name" value="DUF4145"/>
</dbReference>
<evidence type="ECO:0000313" key="3">
    <source>
        <dbReference type="Proteomes" id="UP000195437"/>
    </source>
</evidence>
<dbReference type="Proteomes" id="UP000195437">
    <property type="component" value="Chromosome"/>
</dbReference>
<sequence>MEEVKRKVYCSYCKGERYHRYIERYDVSESEDSVNYWSTYGIIRCLGCKTFAFLRITGDSETWDFDDDGEIYLIENYAVYPEPPQDGKKYYGIRIPRDFTSVPKPLLEVYQQVLGAFNSQFHFLCAIGLRSVVEALCVNTEITDGYIFDENGNVVVDNDGKIIRTKNLKGKINGLIERELITKRQAIILHDIRNMGNKAVHEIQVPKIRVLLEAIEIIEHVFHTIYELGNYEISPKSVD</sequence>